<protein>
    <submittedName>
        <fullName evidence="1">12956_t:CDS:1</fullName>
    </submittedName>
</protein>
<proteinExistence type="predicted"/>
<name>A0A9N9PJS3_9GLOM</name>
<feature type="non-terminal residue" evidence="1">
    <location>
        <position position="44"/>
    </location>
</feature>
<organism evidence="1 2">
    <name type="scientific">Dentiscutata erythropus</name>
    <dbReference type="NCBI Taxonomy" id="1348616"/>
    <lineage>
        <taxon>Eukaryota</taxon>
        <taxon>Fungi</taxon>
        <taxon>Fungi incertae sedis</taxon>
        <taxon>Mucoromycota</taxon>
        <taxon>Glomeromycotina</taxon>
        <taxon>Glomeromycetes</taxon>
        <taxon>Diversisporales</taxon>
        <taxon>Gigasporaceae</taxon>
        <taxon>Dentiscutata</taxon>
    </lineage>
</organism>
<feature type="non-terminal residue" evidence="1">
    <location>
        <position position="1"/>
    </location>
</feature>
<accession>A0A9N9PJS3</accession>
<sequence>KVEVCGYNVEAMRNRLERAVINGQFISEYDNEFVVFKPDSVWRA</sequence>
<evidence type="ECO:0000313" key="1">
    <source>
        <dbReference type="EMBL" id="CAG8827308.1"/>
    </source>
</evidence>
<evidence type="ECO:0000313" key="2">
    <source>
        <dbReference type="Proteomes" id="UP000789405"/>
    </source>
</evidence>
<dbReference type="OrthoDB" id="2422298at2759"/>
<dbReference type="AlphaFoldDB" id="A0A9N9PJS3"/>
<reference evidence="1" key="1">
    <citation type="submission" date="2021-06" db="EMBL/GenBank/DDBJ databases">
        <authorList>
            <person name="Kallberg Y."/>
            <person name="Tangrot J."/>
            <person name="Rosling A."/>
        </authorList>
    </citation>
    <scope>NUCLEOTIDE SEQUENCE</scope>
    <source>
        <strain evidence="1">MA453B</strain>
    </source>
</reference>
<dbReference type="Proteomes" id="UP000789405">
    <property type="component" value="Unassembled WGS sequence"/>
</dbReference>
<keyword evidence="2" id="KW-1185">Reference proteome</keyword>
<gene>
    <name evidence="1" type="ORF">DERYTH_LOCUS28263</name>
</gene>
<comment type="caution">
    <text evidence="1">The sequence shown here is derived from an EMBL/GenBank/DDBJ whole genome shotgun (WGS) entry which is preliminary data.</text>
</comment>
<dbReference type="EMBL" id="CAJVPY010069472">
    <property type="protein sequence ID" value="CAG8827308.1"/>
    <property type="molecule type" value="Genomic_DNA"/>
</dbReference>